<reference evidence="10" key="1">
    <citation type="journal article" date="2013" name="Environ. Microbiol.">
        <title>Microbiota from the distal guts of lean and obese adolescents exhibit partial functional redundancy besides clear differences in community structure.</title>
        <authorList>
            <person name="Ferrer M."/>
            <person name="Ruiz A."/>
            <person name="Lanza F."/>
            <person name="Haange S.B."/>
            <person name="Oberbach A."/>
            <person name="Till H."/>
            <person name="Bargiela R."/>
            <person name="Campoy C."/>
            <person name="Segura M.T."/>
            <person name="Richter M."/>
            <person name="von Bergen M."/>
            <person name="Seifert J."/>
            <person name="Suarez A."/>
        </authorList>
    </citation>
    <scope>NUCLEOTIDE SEQUENCE</scope>
</reference>
<accession>K1ULP4</accession>
<evidence type="ECO:0000256" key="4">
    <source>
        <dbReference type="ARBA" id="ARBA00022729"/>
    </source>
</evidence>
<keyword evidence="3" id="KW-0812">Transmembrane</keyword>
<dbReference type="InterPro" id="IPR039426">
    <property type="entry name" value="TonB-dep_rcpt-like"/>
</dbReference>
<keyword evidence="8" id="KW-0998">Cell outer membrane</keyword>
<evidence type="ECO:0000256" key="1">
    <source>
        <dbReference type="ARBA" id="ARBA00004571"/>
    </source>
</evidence>
<dbReference type="InterPro" id="IPR036942">
    <property type="entry name" value="Beta-barrel_TonB_sf"/>
</dbReference>
<keyword evidence="4" id="KW-0732">Signal</keyword>
<comment type="subcellular location">
    <subcellularLocation>
        <location evidence="1">Cell outer membrane</location>
        <topology evidence="1">Multi-pass membrane protein</topology>
    </subcellularLocation>
</comment>
<dbReference type="InterPro" id="IPR000531">
    <property type="entry name" value="Beta-barrel_TonB"/>
</dbReference>
<keyword evidence="6" id="KW-0472">Membrane</keyword>
<gene>
    <name evidence="10" type="ORF">LEA_06737</name>
</gene>
<dbReference type="Pfam" id="PF00593">
    <property type="entry name" value="TonB_dep_Rec_b-barrel"/>
    <property type="match status" value="1"/>
</dbReference>
<keyword evidence="2" id="KW-0813">Transport</keyword>
<keyword evidence="7 10" id="KW-0675">Receptor</keyword>
<sequence length="219" mass="24675">MVPRVLQKRTDGGNFWSFGAGWRISEEAFMKDVKWVNNLKLRASYGETGNDNILDSDGDPDYYPYQTLYGLGYKNGSEAGAYFTVIANPSLKWETQISTDIALEFGLFDRLTGTIEYFKKDSKDLLFDVSQPASVGVTSIIQNIGKVTNSGVEIELDYNAFKNKDWSVSVGANATFVKNKIKNLPATMKENGYISGSKKWLEGKSIYEFWLRQWHGVDP</sequence>
<comment type="caution">
    <text evidence="10">The sequence shown here is derived from an EMBL/GenBank/DDBJ whole genome shotgun (WGS) entry which is preliminary data.</text>
</comment>
<dbReference type="PANTHER" id="PTHR30069:SF29">
    <property type="entry name" value="HEMOGLOBIN AND HEMOGLOBIN-HAPTOGLOBIN-BINDING PROTEIN 1-RELATED"/>
    <property type="match status" value="1"/>
</dbReference>
<evidence type="ECO:0000256" key="2">
    <source>
        <dbReference type="ARBA" id="ARBA00022448"/>
    </source>
</evidence>
<keyword evidence="5" id="KW-0798">TonB box</keyword>
<evidence type="ECO:0000313" key="10">
    <source>
        <dbReference type="EMBL" id="EKC72451.1"/>
    </source>
</evidence>
<evidence type="ECO:0000256" key="5">
    <source>
        <dbReference type="ARBA" id="ARBA00023077"/>
    </source>
</evidence>
<evidence type="ECO:0000256" key="7">
    <source>
        <dbReference type="ARBA" id="ARBA00023170"/>
    </source>
</evidence>
<organism evidence="10">
    <name type="scientific">human gut metagenome</name>
    <dbReference type="NCBI Taxonomy" id="408170"/>
    <lineage>
        <taxon>unclassified sequences</taxon>
        <taxon>metagenomes</taxon>
        <taxon>organismal metagenomes</taxon>
    </lineage>
</organism>
<feature type="domain" description="TonB-dependent receptor-like beta-barrel" evidence="9">
    <location>
        <begin position="8"/>
        <end position="185"/>
    </location>
</feature>
<protein>
    <submittedName>
        <fullName evidence="10">Protein containing TonB-dependent receptor, beta-barrel domain protein</fullName>
    </submittedName>
</protein>
<evidence type="ECO:0000256" key="3">
    <source>
        <dbReference type="ARBA" id="ARBA00022692"/>
    </source>
</evidence>
<name>K1ULP4_9ZZZZ</name>
<dbReference type="Gene3D" id="2.40.170.20">
    <property type="entry name" value="TonB-dependent receptor, beta-barrel domain"/>
    <property type="match status" value="1"/>
</dbReference>
<feature type="non-terminal residue" evidence="10">
    <location>
        <position position="219"/>
    </location>
</feature>
<dbReference type="GO" id="GO:0015344">
    <property type="term" value="F:siderophore uptake transmembrane transporter activity"/>
    <property type="evidence" value="ECO:0007669"/>
    <property type="project" value="TreeGrafter"/>
</dbReference>
<dbReference type="AlphaFoldDB" id="K1ULP4"/>
<dbReference type="SUPFAM" id="SSF56935">
    <property type="entry name" value="Porins"/>
    <property type="match status" value="1"/>
</dbReference>
<evidence type="ECO:0000256" key="6">
    <source>
        <dbReference type="ARBA" id="ARBA00023136"/>
    </source>
</evidence>
<evidence type="ECO:0000259" key="9">
    <source>
        <dbReference type="Pfam" id="PF00593"/>
    </source>
</evidence>
<dbReference type="PROSITE" id="PS52016">
    <property type="entry name" value="TONB_DEPENDENT_REC_3"/>
    <property type="match status" value="1"/>
</dbReference>
<evidence type="ECO:0000256" key="8">
    <source>
        <dbReference type="ARBA" id="ARBA00023237"/>
    </source>
</evidence>
<dbReference type="PANTHER" id="PTHR30069">
    <property type="entry name" value="TONB-DEPENDENT OUTER MEMBRANE RECEPTOR"/>
    <property type="match status" value="1"/>
</dbReference>
<dbReference type="EMBL" id="AJWY01004413">
    <property type="protein sequence ID" value="EKC72451.1"/>
    <property type="molecule type" value="Genomic_DNA"/>
</dbReference>
<proteinExistence type="predicted"/>
<dbReference type="GO" id="GO:0044718">
    <property type="term" value="P:siderophore transmembrane transport"/>
    <property type="evidence" value="ECO:0007669"/>
    <property type="project" value="TreeGrafter"/>
</dbReference>
<dbReference type="GO" id="GO:0009279">
    <property type="term" value="C:cell outer membrane"/>
    <property type="evidence" value="ECO:0007669"/>
    <property type="project" value="UniProtKB-SubCell"/>
</dbReference>